<accession>A0ABR7YM53</accession>
<keyword evidence="2" id="KW-1185">Reference proteome</keyword>
<organism evidence="1 2">
    <name type="scientific">Sphingobacterium micropteri</name>
    <dbReference type="NCBI Taxonomy" id="2763501"/>
    <lineage>
        <taxon>Bacteria</taxon>
        <taxon>Pseudomonadati</taxon>
        <taxon>Bacteroidota</taxon>
        <taxon>Sphingobacteriia</taxon>
        <taxon>Sphingobacteriales</taxon>
        <taxon>Sphingobacteriaceae</taxon>
        <taxon>Sphingobacterium</taxon>
    </lineage>
</organism>
<evidence type="ECO:0000313" key="2">
    <source>
        <dbReference type="Proteomes" id="UP000602759"/>
    </source>
</evidence>
<name>A0ABR7YM53_9SPHI</name>
<gene>
    <name evidence="1" type="ORF">H8B06_06175</name>
</gene>
<comment type="caution">
    <text evidence="1">The sequence shown here is derived from an EMBL/GenBank/DDBJ whole genome shotgun (WGS) entry which is preliminary data.</text>
</comment>
<dbReference type="PROSITE" id="PS51257">
    <property type="entry name" value="PROKAR_LIPOPROTEIN"/>
    <property type="match status" value="1"/>
</dbReference>
<proteinExistence type="predicted"/>
<dbReference type="RefSeq" id="WP_190993433.1">
    <property type="nucleotide sequence ID" value="NZ_JACOIK010000004.1"/>
</dbReference>
<dbReference type="Proteomes" id="UP000602759">
    <property type="component" value="Unassembled WGS sequence"/>
</dbReference>
<evidence type="ECO:0008006" key="3">
    <source>
        <dbReference type="Google" id="ProtNLM"/>
    </source>
</evidence>
<sequence length="126" mass="14430">MKRTFFLFIAVSLLTTSCRKDDDNYNNDTINPELLVATWRPTSAKIISGVDGSTLDPLDIPTCRNLWEYIYESNGSFILKKYAKNADGECTRREDWDDHGIYTFDPSTNTLKMEDDEGILGETEIF</sequence>
<evidence type="ECO:0000313" key="1">
    <source>
        <dbReference type="EMBL" id="MBD1432404.1"/>
    </source>
</evidence>
<protein>
    <recommendedName>
        <fullName evidence="3">Lipocalin-like domain-containing protein</fullName>
    </recommendedName>
</protein>
<reference evidence="1 2" key="1">
    <citation type="submission" date="2020-08" db="EMBL/GenBank/DDBJ databases">
        <title>Sphingobacterium sp. DN00404 isolated from aquaculture water.</title>
        <authorList>
            <person name="Zhang M."/>
        </authorList>
    </citation>
    <scope>NUCLEOTIDE SEQUENCE [LARGE SCALE GENOMIC DNA]</scope>
    <source>
        <strain evidence="1 2">DN00404</strain>
    </source>
</reference>
<dbReference type="EMBL" id="JACOIK010000004">
    <property type="protein sequence ID" value="MBD1432404.1"/>
    <property type="molecule type" value="Genomic_DNA"/>
</dbReference>